<evidence type="ECO:0000313" key="2">
    <source>
        <dbReference type="EMBL" id="KII72243.1"/>
    </source>
</evidence>
<gene>
    <name evidence="1" type="ORF">RF11_02161</name>
    <name evidence="2" type="ORF">RF11_08665</name>
</gene>
<dbReference type="EMBL" id="JWZT01005146">
    <property type="protein sequence ID" value="KII62019.1"/>
    <property type="molecule type" value="Genomic_DNA"/>
</dbReference>
<evidence type="ECO:0000313" key="1">
    <source>
        <dbReference type="EMBL" id="KII62019.1"/>
    </source>
</evidence>
<accession>A0A0C2JS42</accession>
<sequence length="115" mass="13593">MNIIHVFHKIVFDLIDAKIFKGQFPMRFLCKPFEIELLTPPVKNIYMAIEFDRLFVVDGRNVQLLWKLHTIGSKNWIQPSGMLIKFEKVTNLLDDQIMPIRNSIQIIMKTFQMSL</sequence>
<dbReference type="AlphaFoldDB" id="A0A0C2JS42"/>
<organism evidence="2 3">
    <name type="scientific">Thelohanellus kitauei</name>
    <name type="common">Myxosporean</name>
    <dbReference type="NCBI Taxonomy" id="669202"/>
    <lineage>
        <taxon>Eukaryota</taxon>
        <taxon>Metazoa</taxon>
        <taxon>Cnidaria</taxon>
        <taxon>Myxozoa</taxon>
        <taxon>Myxosporea</taxon>
        <taxon>Bivalvulida</taxon>
        <taxon>Platysporina</taxon>
        <taxon>Myxobolidae</taxon>
        <taxon>Thelohanellus</taxon>
    </lineage>
</organism>
<reference evidence="2 3" key="1">
    <citation type="journal article" date="2014" name="Genome Biol. Evol.">
        <title>The genome of the myxosporean Thelohanellus kitauei shows adaptations to nutrient acquisition within its fish host.</title>
        <authorList>
            <person name="Yang Y."/>
            <person name="Xiong J."/>
            <person name="Zhou Z."/>
            <person name="Huo F."/>
            <person name="Miao W."/>
            <person name="Ran C."/>
            <person name="Liu Y."/>
            <person name="Zhang J."/>
            <person name="Feng J."/>
            <person name="Wang M."/>
            <person name="Wang M."/>
            <person name="Wang L."/>
            <person name="Yao B."/>
        </authorList>
    </citation>
    <scope>NUCLEOTIDE SEQUENCE [LARGE SCALE GENOMIC DNA]</scope>
    <source>
        <strain evidence="2">Wuqing</strain>
    </source>
</reference>
<dbReference type="EMBL" id="JWZT01001317">
    <property type="protein sequence ID" value="KII72243.1"/>
    <property type="molecule type" value="Genomic_DNA"/>
</dbReference>
<comment type="caution">
    <text evidence="2">The sequence shown here is derived from an EMBL/GenBank/DDBJ whole genome shotgun (WGS) entry which is preliminary data.</text>
</comment>
<name>A0A0C2JS42_THEKT</name>
<proteinExistence type="predicted"/>
<dbReference type="Proteomes" id="UP000031668">
    <property type="component" value="Unassembled WGS sequence"/>
</dbReference>
<keyword evidence="3" id="KW-1185">Reference proteome</keyword>
<evidence type="ECO:0000313" key="3">
    <source>
        <dbReference type="Proteomes" id="UP000031668"/>
    </source>
</evidence>
<protein>
    <submittedName>
        <fullName evidence="2">Uncharacterized protein</fullName>
    </submittedName>
</protein>